<keyword evidence="5" id="KW-0472">Membrane</keyword>
<keyword evidence="2" id="KW-0997">Cell inner membrane</keyword>
<reference evidence="6 7" key="1">
    <citation type="submission" date="2018-01" db="EMBL/GenBank/DDBJ databases">
        <title>Co-occurrence of chitin degradation, pigmentation and bioactivity in marine Pseudoalteromonas.</title>
        <authorList>
            <person name="Paulsen S."/>
            <person name="Gram L."/>
            <person name="Machado H."/>
        </authorList>
    </citation>
    <scope>NUCLEOTIDE SEQUENCE [LARGE SCALE GENOMIC DNA]</scope>
    <source>
        <strain evidence="6 7">S1946</strain>
    </source>
</reference>
<evidence type="ECO:0000256" key="1">
    <source>
        <dbReference type="ARBA" id="ARBA00022475"/>
    </source>
</evidence>
<gene>
    <name evidence="6" type="ORF">C3B51_09325</name>
</gene>
<keyword evidence="4" id="KW-0808">Transferase</keyword>
<comment type="caution">
    <text evidence="6">The sequence shown here is derived from an EMBL/GenBank/DDBJ whole genome shotgun (WGS) entry which is preliminary data.</text>
</comment>
<name>A0A4Q7EHD5_9GAMM</name>
<sequence length="353" mass="41888">MKIKKYKFIHIVKNDKFINEFYNFIIENFPSEEHLFIYVVGEPESKFTIPEAENVINLNNQYKGLMKSLRLSKILQPHCDGAEKIIFHSFYAKDIVRFLFFNQKFLSKSYWVMWGVDLYNYSLKISTIKSLLSYFIAKNLKGRFAGYITYLKEDYSIAEKKYSAKGLFHECLMYPSNLYKEYDVKDNETNFINIQVGNSADRTNNHLEVLRKLLPYKEENIRIYVPLSYGSKENANQVIEQGLKWFGDKFIPLTEFMPFEEYLKLLGSIDIAIFNHKRQQAMGNTITLLGLGKTVYIRRDTSQWEFFTEKGINVRDFEKLENLEFSKEERNIEIVKTYFSKSNFLEQLRKIFG</sequence>
<dbReference type="InterPro" id="IPR009993">
    <property type="entry name" value="WecF"/>
</dbReference>
<dbReference type="GO" id="GO:0009246">
    <property type="term" value="P:enterobacterial common antigen biosynthetic process"/>
    <property type="evidence" value="ECO:0007669"/>
    <property type="project" value="InterPro"/>
</dbReference>
<dbReference type="Pfam" id="PF07429">
    <property type="entry name" value="Glyco_transf_56"/>
    <property type="match status" value="1"/>
</dbReference>
<accession>A0A4Q7EHD5</accession>
<evidence type="ECO:0000256" key="3">
    <source>
        <dbReference type="ARBA" id="ARBA00022676"/>
    </source>
</evidence>
<keyword evidence="1" id="KW-1003">Cell membrane</keyword>
<dbReference type="AlphaFoldDB" id="A0A4Q7EHD5"/>
<keyword evidence="3" id="KW-0328">Glycosyltransferase</keyword>
<evidence type="ECO:0000256" key="5">
    <source>
        <dbReference type="ARBA" id="ARBA00023136"/>
    </source>
</evidence>
<dbReference type="GO" id="GO:0008417">
    <property type="term" value="F:fucosyltransferase activity"/>
    <property type="evidence" value="ECO:0007669"/>
    <property type="project" value="InterPro"/>
</dbReference>
<organism evidence="6 7">
    <name type="scientific">Pseudoalteromonas rubra</name>
    <dbReference type="NCBI Taxonomy" id="43658"/>
    <lineage>
        <taxon>Bacteria</taxon>
        <taxon>Pseudomonadati</taxon>
        <taxon>Pseudomonadota</taxon>
        <taxon>Gammaproteobacteria</taxon>
        <taxon>Alteromonadales</taxon>
        <taxon>Pseudoalteromonadaceae</taxon>
        <taxon>Pseudoalteromonas</taxon>
    </lineage>
</organism>
<evidence type="ECO:0000256" key="4">
    <source>
        <dbReference type="ARBA" id="ARBA00022679"/>
    </source>
</evidence>
<protein>
    <recommendedName>
        <fullName evidence="8">TDP-N-acetylfucosamine:lipid II N-acetylfucosaminyltransferase</fullName>
    </recommendedName>
</protein>
<evidence type="ECO:0000313" key="7">
    <source>
        <dbReference type="Proteomes" id="UP000292345"/>
    </source>
</evidence>
<dbReference type="RefSeq" id="WP_130244868.1">
    <property type="nucleotide sequence ID" value="NZ_PPUZ01000024.1"/>
</dbReference>
<dbReference type="EMBL" id="PPUZ01000024">
    <property type="protein sequence ID" value="RZM81179.1"/>
    <property type="molecule type" value="Genomic_DNA"/>
</dbReference>
<proteinExistence type="predicted"/>
<dbReference type="Proteomes" id="UP000292345">
    <property type="component" value="Unassembled WGS sequence"/>
</dbReference>
<evidence type="ECO:0000313" key="6">
    <source>
        <dbReference type="EMBL" id="RZM81179.1"/>
    </source>
</evidence>
<evidence type="ECO:0008006" key="8">
    <source>
        <dbReference type="Google" id="ProtNLM"/>
    </source>
</evidence>
<evidence type="ECO:0000256" key="2">
    <source>
        <dbReference type="ARBA" id="ARBA00022519"/>
    </source>
</evidence>